<evidence type="ECO:0000256" key="5">
    <source>
        <dbReference type="ARBA" id="ARBA00022679"/>
    </source>
</evidence>
<dbReference type="OrthoDB" id="9805492at2"/>
<comment type="similarity">
    <text evidence="8">Belongs to the methyltransferase superfamily. RlmI family.</text>
</comment>
<gene>
    <name evidence="10" type="ordered locus">Desdi_2059</name>
</gene>
<dbReference type="Gene3D" id="3.40.50.150">
    <property type="entry name" value="Vaccinia Virus protein VP39"/>
    <property type="match status" value="1"/>
</dbReference>
<keyword evidence="2" id="KW-0963">Cytoplasm</keyword>
<dbReference type="eggNOG" id="COG1092">
    <property type="taxonomic scope" value="Bacteria"/>
</dbReference>
<dbReference type="InterPro" id="IPR036974">
    <property type="entry name" value="PUA_sf"/>
</dbReference>
<evidence type="ECO:0000259" key="9">
    <source>
        <dbReference type="SMART" id="SM00359"/>
    </source>
</evidence>
<evidence type="ECO:0000256" key="3">
    <source>
        <dbReference type="ARBA" id="ARBA00022552"/>
    </source>
</evidence>
<keyword evidence="7" id="KW-0694">RNA-binding</keyword>
<dbReference type="SUPFAM" id="SSF88697">
    <property type="entry name" value="PUA domain-like"/>
    <property type="match status" value="1"/>
</dbReference>
<dbReference type="HOGENOM" id="CLU_014042_0_0_9"/>
<dbReference type="PANTHER" id="PTHR42873:SF1">
    <property type="entry name" value="S-ADENOSYLMETHIONINE-DEPENDENT METHYLTRANSFERASE DOMAIN-CONTAINING PROTEIN"/>
    <property type="match status" value="1"/>
</dbReference>
<dbReference type="CDD" id="cd02440">
    <property type="entry name" value="AdoMet_MTases"/>
    <property type="match status" value="1"/>
</dbReference>
<evidence type="ECO:0000256" key="8">
    <source>
        <dbReference type="ARBA" id="ARBA00038091"/>
    </source>
</evidence>
<protein>
    <submittedName>
        <fullName evidence="10">Putative SAM-dependent methyltransferase</fullName>
    </submittedName>
</protein>
<name>L0F9A9_DESDL</name>
<dbReference type="InterPro" id="IPR002478">
    <property type="entry name" value="PUA"/>
</dbReference>
<evidence type="ECO:0000313" key="11">
    <source>
        <dbReference type="Proteomes" id="UP000010797"/>
    </source>
</evidence>
<dbReference type="CDD" id="cd11572">
    <property type="entry name" value="RlmI_M_like"/>
    <property type="match status" value="1"/>
</dbReference>
<dbReference type="SMART" id="SM00359">
    <property type="entry name" value="PUA"/>
    <property type="match status" value="1"/>
</dbReference>
<keyword evidence="4 10" id="KW-0489">Methyltransferase</keyword>
<feature type="domain" description="PUA" evidence="9">
    <location>
        <begin position="4"/>
        <end position="90"/>
    </location>
</feature>
<comment type="subcellular location">
    <subcellularLocation>
        <location evidence="1">Cytoplasm</location>
    </subcellularLocation>
</comment>
<proteinExistence type="inferred from homology"/>
<reference evidence="11" key="1">
    <citation type="submission" date="2012-02" db="EMBL/GenBank/DDBJ databases">
        <title>Complete sequence of Desulfitobacterium dichloroeliminans LMG P-21439.</title>
        <authorList>
            <person name="Lucas S."/>
            <person name="Han J."/>
            <person name="Lapidus A."/>
            <person name="Cheng J.-F."/>
            <person name="Goodwin L."/>
            <person name="Pitluck S."/>
            <person name="Peters L."/>
            <person name="Ovchinnikova G."/>
            <person name="Teshima H."/>
            <person name="Detter J.C."/>
            <person name="Han C."/>
            <person name="Tapia R."/>
            <person name="Land M."/>
            <person name="Hauser L."/>
            <person name="Kyrpides N."/>
            <person name="Ivanova N."/>
            <person name="Pagani I."/>
            <person name="Kruse T."/>
            <person name="de Vos W.M."/>
            <person name="Boon N."/>
            <person name="Smidt H."/>
            <person name="Woyke T."/>
        </authorList>
    </citation>
    <scope>NUCLEOTIDE SEQUENCE [LARGE SCALE GENOMIC DNA]</scope>
    <source>
        <strain evidence="11">LMG P-21439 / DCA1</strain>
    </source>
</reference>
<keyword evidence="11" id="KW-1185">Reference proteome</keyword>
<dbReference type="STRING" id="871963.Desdi_2059"/>
<evidence type="ECO:0000256" key="2">
    <source>
        <dbReference type="ARBA" id="ARBA00022490"/>
    </source>
</evidence>
<accession>L0F9A9</accession>
<evidence type="ECO:0000256" key="1">
    <source>
        <dbReference type="ARBA" id="ARBA00004496"/>
    </source>
</evidence>
<keyword evidence="5 10" id="KW-0808">Transferase</keyword>
<dbReference type="EMBL" id="CP003344">
    <property type="protein sequence ID" value="AGA69503.1"/>
    <property type="molecule type" value="Genomic_DNA"/>
</dbReference>
<dbReference type="InterPro" id="IPR015947">
    <property type="entry name" value="PUA-like_sf"/>
</dbReference>
<evidence type="ECO:0000313" key="10">
    <source>
        <dbReference type="EMBL" id="AGA69503.1"/>
    </source>
</evidence>
<dbReference type="InterPro" id="IPR029063">
    <property type="entry name" value="SAM-dependent_MTases_sf"/>
</dbReference>
<organism evidence="10 11">
    <name type="scientific">Desulfitobacterium dichloroeliminans (strain LMG P-21439 / DCA1)</name>
    <dbReference type="NCBI Taxonomy" id="871963"/>
    <lineage>
        <taxon>Bacteria</taxon>
        <taxon>Bacillati</taxon>
        <taxon>Bacillota</taxon>
        <taxon>Clostridia</taxon>
        <taxon>Eubacteriales</taxon>
        <taxon>Desulfitobacteriaceae</taxon>
        <taxon>Desulfitobacterium</taxon>
    </lineage>
</organism>
<dbReference type="InterPro" id="IPR041532">
    <property type="entry name" value="RlmI-like_PUA"/>
</dbReference>
<dbReference type="GO" id="GO:0032259">
    <property type="term" value="P:methylation"/>
    <property type="evidence" value="ECO:0007669"/>
    <property type="project" value="UniProtKB-KW"/>
</dbReference>
<dbReference type="Gene3D" id="3.30.750.80">
    <property type="entry name" value="RNA methyltransferase domain (HRMD) like"/>
    <property type="match status" value="1"/>
</dbReference>
<keyword evidence="3" id="KW-0698">rRNA processing</keyword>
<dbReference type="Proteomes" id="UP000010797">
    <property type="component" value="Chromosome"/>
</dbReference>
<dbReference type="KEGG" id="ddl:Desdi_2059"/>
<dbReference type="Gene3D" id="2.30.130.10">
    <property type="entry name" value="PUA domain"/>
    <property type="match status" value="1"/>
</dbReference>
<evidence type="ECO:0000256" key="4">
    <source>
        <dbReference type="ARBA" id="ARBA00022603"/>
    </source>
</evidence>
<dbReference type="SUPFAM" id="SSF53335">
    <property type="entry name" value="S-adenosyl-L-methionine-dependent methyltransferases"/>
    <property type="match status" value="1"/>
</dbReference>
<dbReference type="GO" id="GO:0003723">
    <property type="term" value="F:RNA binding"/>
    <property type="evidence" value="ECO:0007669"/>
    <property type="project" value="UniProtKB-KW"/>
</dbReference>
<dbReference type="PANTHER" id="PTHR42873">
    <property type="entry name" value="RIBOSOMAL RNA LARGE SUBUNIT METHYLTRANSFERASE"/>
    <property type="match status" value="1"/>
</dbReference>
<evidence type="ECO:0000256" key="6">
    <source>
        <dbReference type="ARBA" id="ARBA00022691"/>
    </source>
</evidence>
<dbReference type="GO" id="GO:0006364">
    <property type="term" value="P:rRNA processing"/>
    <property type="evidence" value="ECO:0007669"/>
    <property type="project" value="UniProtKB-KW"/>
</dbReference>
<evidence type="ECO:0000256" key="7">
    <source>
        <dbReference type="ARBA" id="ARBA00022884"/>
    </source>
</evidence>
<dbReference type="CDD" id="cd21153">
    <property type="entry name" value="PUA_RlmI"/>
    <property type="match status" value="1"/>
</dbReference>
<dbReference type="InterPro" id="IPR025714">
    <property type="entry name" value="Methyltranfer_dom"/>
</dbReference>
<dbReference type="PROSITE" id="PS50890">
    <property type="entry name" value="PUA"/>
    <property type="match status" value="1"/>
</dbReference>
<sequence length="426" mass="48542">MTDVKVFLVANRRKRLEQGHPWIYKSEIQRIEGEASAEQDLVQVVNHAGFFLAQGFYNADSQIAVRIVSYNQEEKIDQEWFLQRVRQAWSRRERLLPEASSCRVIHSEADFLPGVIVDKYEDILVVQILAKGMDKRREWLYSALRQVFTPRGIYERSDVHVRELEGLEQRAGFIGEPFDTQVTVVENSLKITVDVAEGQKTGYFFDQRENRASLRSLMKGWGLRNGVTLRESIPFDQRGKEIKNPFWDGAEVLDCFSHTGSFMLHACLYGAKKVTSVDISAKAIEMAKHNALQNGFLHRADFVLANVFDYLREQVKEGNSWDVVILDPPAFTKNRKALEGALRGYKEINLQGLKLVRPGGILITASCSHHLSMDKFLEMVQSAAVDAKKILRLIEIRRAGVDHPVLLGSPETDYLKFAAFEVLDRG</sequence>
<dbReference type="RefSeq" id="WP_015262483.1">
    <property type="nucleotide sequence ID" value="NC_019903.1"/>
</dbReference>
<dbReference type="AlphaFoldDB" id="L0F9A9"/>
<dbReference type="Pfam" id="PF13847">
    <property type="entry name" value="Methyltransf_31"/>
    <property type="match status" value="1"/>
</dbReference>
<dbReference type="Pfam" id="PF17785">
    <property type="entry name" value="PUA_3"/>
    <property type="match status" value="1"/>
</dbReference>
<dbReference type="GO" id="GO:0008168">
    <property type="term" value="F:methyltransferase activity"/>
    <property type="evidence" value="ECO:0007669"/>
    <property type="project" value="UniProtKB-KW"/>
</dbReference>
<keyword evidence="6" id="KW-0949">S-adenosyl-L-methionine</keyword>